<dbReference type="InterPro" id="IPR018968">
    <property type="entry name" value="Phasin"/>
</dbReference>
<dbReference type="GeneID" id="94686685"/>
<dbReference type="InterPro" id="IPR010127">
    <property type="entry name" value="Phasin_subfam-1"/>
</dbReference>
<dbReference type="AlphaFoldDB" id="A0A9Q3W8E8"/>
<evidence type="ECO:0000259" key="2">
    <source>
        <dbReference type="Pfam" id="PF09361"/>
    </source>
</evidence>
<dbReference type="Pfam" id="PF09361">
    <property type="entry name" value="Phasin_2"/>
    <property type="match status" value="1"/>
</dbReference>
<evidence type="ECO:0000313" key="4">
    <source>
        <dbReference type="Proteomes" id="UP001107961"/>
    </source>
</evidence>
<dbReference type="Proteomes" id="UP001107961">
    <property type="component" value="Unassembled WGS sequence"/>
</dbReference>
<evidence type="ECO:0000256" key="1">
    <source>
        <dbReference type="SAM" id="MobiDB-lite"/>
    </source>
</evidence>
<proteinExistence type="predicted"/>
<gene>
    <name evidence="3" type="primary">phaP</name>
    <name evidence="3" type="ORF">LZG35_19660</name>
</gene>
<name>A0A9Q3W8E8_9GAMM</name>
<feature type="region of interest" description="Disordered" evidence="1">
    <location>
        <begin position="1"/>
        <end position="21"/>
    </location>
</feature>
<reference evidence="3" key="1">
    <citation type="submission" date="2022-01" db="EMBL/GenBank/DDBJ databases">
        <authorList>
            <person name="Karlyshev A.V."/>
            <person name="Jaspars M."/>
        </authorList>
    </citation>
    <scope>NUCLEOTIDE SEQUENCE</scope>
    <source>
        <strain evidence="3">AGSA3-2</strain>
    </source>
</reference>
<evidence type="ECO:0000313" key="3">
    <source>
        <dbReference type="EMBL" id="MCE7510861.1"/>
    </source>
</evidence>
<comment type="caution">
    <text evidence="3">The sequence shown here is derived from an EMBL/GenBank/DDBJ whole genome shotgun (WGS) entry which is preliminary data.</text>
</comment>
<sequence length="150" mass="16786">MAAKSAKESAEKNENPATQWADQVKGLFEKYKLPGVDLEAIAEWQKKELEALNEASRQASEGISTLVKRRGEILEETLQEWQVAVKEASATGEGLGKQGEAARERLKKAMSNVRELAELEVKAHSDAWKVLQDRLQENMSSLQKLIQPKK</sequence>
<feature type="domain" description="Phasin" evidence="2">
    <location>
        <begin position="39"/>
        <end position="134"/>
    </location>
</feature>
<keyword evidence="4" id="KW-1185">Reference proteome</keyword>
<dbReference type="KEGG" id="axe:P40_09585"/>
<accession>A0A9Q3W8E8</accession>
<organism evidence="3 4">
    <name type="scientific">Alloalcanivorax xenomutans</name>
    <dbReference type="NCBI Taxonomy" id="1094342"/>
    <lineage>
        <taxon>Bacteria</taxon>
        <taxon>Pseudomonadati</taxon>
        <taxon>Pseudomonadota</taxon>
        <taxon>Gammaproteobacteria</taxon>
        <taxon>Oceanospirillales</taxon>
        <taxon>Alcanivoracaceae</taxon>
        <taxon>Alloalcanivorax</taxon>
    </lineage>
</organism>
<protein>
    <submittedName>
        <fullName evidence="3">TIGR01841 family phasin</fullName>
    </submittedName>
</protein>
<feature type="compositionally biased region" description="Basic and acidic residues" evidence="1">
    <location>
        <begin position="1"/>
        <end position="14"/>
    </location>
</feature>
<dbReference type="NCBIfam" id="TIGR01841">
    <property type="entry name" value="phasin"/>
    <property type="match status" value="1"/>
</dbReference>
<dbReference type="EMBL" id="JAJVKT010000032">
    <property type="protein sequence ID" value="MCE7510861.1"/>
    <property type="molecule type" value="Genomic_DNA"/>
</dbReference>
<dbReference type="RefSeq" id="WP_022996777.1">
    <property type="nucleotide sequence ID" value="NZ_CBDDTQ010000005.1"/>
</dbReference>